<dbReference type="PRINTS" id="PR00825">
    <property type="entry name" value="DOLALLERGEN"/>
</dbReference>
<feature type="signal peptide" evidence="5">
    <location>
        <begin position="1"/>
        <end position="22"/>
    </location>
</feature>
<evidence type="ECO:0000256" key="1">
    <source>
        <dbReference type="ARBA" id="ARBA00004613"/>
    </source>
</evidence>
<dbReference type="Gene3D" id="3.40.50.1820">
    <property type="entry name" value="alpha/beta hydrolase"/>
    <property type="match status" value="1"/>
</dbReference>
<keyword evidence="3" id="KW-0964">Secreted</keyword>
<dbReference type="PANTHER" id="PTHR11610">
    <property type="entry name" value="LIPASE"/>
    <property type="match status" value="1"/>
</dbReference>
<evidence type="ECO:0000256" key="5">
    <source>
        <dbReference type="SAM" id="SignalP"/>
    </source>
</evidence>
<organism evidence="7 8">
    <name type="scientific">Popillia japonica</name>
    <name type="common">Japanese beetle</name>
    <dbReference type="NCBI Taxonomy" id="7064"/>
    <lineage>
        <taxon>Eukaryota</taxon>
        <taxon>Metazoa</taxon>
        <taxon>Ecdysozoa</taxon>
        <taxon>Arthropoda</taxon>
        <taxon>Hexapoda</taxon>
        <taxon>Insecta</taxon>
        <taxon>Pterygota</taxon>
        <taxon>Neoptera</taxon>
        <taxon>Endopterygota</taxon>
        <taxon>Coleoptera</taxon>
        <taxon>Polyphaga</taxon>
        <taxon>Scarabaeiformia</taxon>
        <taxon>Scarabaeidae</taxon>
        <taxon>Rutelinae</taxon>
        <taxon>Popillia</taxon>
    </lineage>
</organism>
<sequence length="300" mass="33165">MVRDIVLCSLFVIALLNPGVQGDRVSEDDITFYLSNNRYSYKQISSGNFTNFYLDPTKDVKIICHGWIDSVSTTWYTDAKDQYALRGRTNVIGVDWSRHSVTLYSLAVRRVNSVGYYVALLITDMSLNLGIPLSKFHVIGHSLGSHIAGFAGQYVQSLTGQKIGRITGLDPARPFFEGNPIDERLSDDDANFVDVIHTNGGTLGYKASIGHVDYYPNGGRNQKGCGIFLRNSCSHNRAPTYFYESINDNGFLALACSSERNFNNGNCDGNERILMGEDVDQNARGDFYLNTASSSPFALG</sequence>
<dbReference type="SUPFAM" id="SSF53474">
    <property type="entry name" value="alpha/beta-Hydrolases"/>
    <property type="match status" value="1"/>
</dbReference>
<dbReference type="InterPro" id="IPR033906">
    <property type="entry name" value="Lipase_N"/>
</dbReference>
<evidence type="ECO:0000256" key="4">
    <source>
        <dbReference type="RuleBase" id="RU004262"/>
    </source>
</evidence>
<dbReference type="InterPro" id="IPR029058">
    <property type="entry name" value="AB_hydrolase_fold"/>
</dbReference>
<dbReference type="GO" id="GO:0017171">
    <property type="term" value="F:serine hydrolase activity"/>
    <property type="evidence" value="ECO:0007669"/>
    <property type="project" value="TreeGrafter"/>
</dbReference>
<comment type="similarity">
    <text evidence="2 4">Belongs to the AB hydrolase superfamily. Lipase family.</text>
</comment>
<protein>
    <submittedName>
        <fullName evidence="7">Lipase</fullName>
    </submittedName>
</protein>
<proteinExistence type="inferred from homology"/>
<evidence type="ECO:0000259" key="6">
    <source>
        <dbReference type="Pfam" id="PF00151"/>
    </source>
</evidence>
<dbReference type="GO" id="GO:0016042">
    <property type="term" value="P:lipid catabolic process"/>
    <property type="evidence" value="ECO:0007669"/>
    <property type="project" value="TreeGrafter"/>
</dbReference>
<name>A0AAW1K3P2_POPJA</name>
<dbReference type="PRINTS" id="PR00821">
    <property type="entry name" value="TAGLIPASE"/>
</dbReference>
<dbReference type="GO" id="GO:0016298">
    <property type="term" value="F:lipase activity"/>
    <property type="evidence" value="ECO:0007669"/>
    <property type="project" value="InterPro"/>
</dbReference>
<dbReference type="EMBL" id="JASPKY010000266">
    <property type="protein sequence ID" value="KAK9712249.1"/>
    <property type="molecule type" value="Genomic_DNA"/>
</dbReference>
<dbReference type="InterPro" id="IPR002334">
    <property type="entry name" value="Allerg_PlipaseA1"/>
</dbReference>
<dbReference type="PANTHER" id="PTHR11610:SF173">
    <property type="entry name" value="LIPASE DOMAIN-CONTAINING PROTEIN-RELATED"/>
    <property type="match status" value="1"/>
</dbReference>
<accession>A0AAW1K3P2</accession>
<keyword evidence="5" id="KW-0732">Signal</keyword>
<dbReference type="InterPro" id="IPR013818">
    <property type="entry name" value="Lipase"/>
</dbReference>
<dbReference type="InterPro" id="IPR000734">
    <property type="entry name" value="TAG_lipase"/>
</dbReference>
<gene>
    <name evidence="7" type="ORF">QE152_g25009</name>
</gene>
<evidence type="ECO:0000313" key="8">
    <source>
        <dbReference type="Proteomes" id="UP001458880"/>
    </source>
</evidence>
<dbReference type="AlphaFoldDB" id="A0AAW1K3P2"/>
<dbReference type="CDD" id="cd00707">
    <property type="entry name" value="Pancreat_lipase_like"/>
    <property type="match status" value="1"/>
</dbReference>
<reference evidence="7 8" key="1">
    <citation type="journal article" date="2024" name="BMC Genomics">
        <title>De novo assembly and annotation of Popillia japonica's genome with initial clues to its potential as an invasive pest.</title>
        <authorList>
            <person name="Cucini C."/>
            <person name="Boschi S."/>
            <person name="Funari R."/>
            <person name="Cardaioli E."/>
            <person name="Iannotti N."/>
            <person name="Marturano G."/>
            <person name="Paoli F."/>
            <person name="Bruttini M."/>
            <person name="Carapelli A."/>
            <person name="Frati F."/>
            <person name="Nardi F."/>
        </authorList>
    </citation>
    <scope>NUCLEOTIDE SEQUENCE [LARGE SCALE GENOMIC DNA]</scope>
    <source>
        <strain evidence="7">DMR45628</strain>
    </source>
</reference>
<evidence type="ECO:0000313" key="7">
    <source>
        <dbReference type="EMBL" id="KAK9712249.1"/>
    </source>
</evidence>
<feature type="chain" id="PRO_5043833616" evidence="5">
    <location>
        <begin position="23"/>
        <end position="300"/>
    </location>
</feature>
<dbReference type="GO" id="GO:0005615">
    <property type="term" value="C:extracellular space"/>
    <property type="evidence" value="ECO:0007669"/>
    <property type="project" value="TreeGrafter"/>
</dbReference>
<dbReference type="Proteomes" id="UP001458880">
    <property type="component" value="Unassembled WGS sequence"/>
</dbReference>
<evidence type="ECO:0000256" key="2">
    <source>
        <dbReference type="ARBA" id="ARBA00010701"/>
    </source>
</evidence>
<feature type="domain" description="Lipase" evidence="6">
    <location>
        <begin position="29"/>
        <end position="297"/>
    </location>
</feature>
<keyword evidence="8" id="KW-1185">Reference proteome</keyword>
<comment type="caution">
    <text evidence="7">The sequence shown here is derived from an EMBL/GenBank/DDBJ whole genome shotgun (WGS) entry which is preliminary data.</text>
</comment>
<dbReference type="Pfam" id="PF00151">
    <property type="entry name" value="Lipase"/>
    <property type="match status" value="1"/>
</dbReference>
<evidence type="ECO:0000256" key="3">
    <source>
        <dbReference type="ARBA" id="ARBA00022525"/>
    </source>
</evidence>
<comment type="subcellular location">
    <subcellularLocation>
        <location evidence="1">Secreted</location>
    </subcellularLocation>
</comment>